<dbReference type="OrthoDB" id="515963at2759"/>
<evidence type="ECO:0000313" key="2">
    <source>
        <dbReference type="EMBL" id="PSC67463.1"/>
    </source>
</evidence>
<keyword evidence="3" id="KW-1185">Reference proteome</keyword>
<feature type="compositionally biased region" description="Low complexity" evidence="1">
    <location>
        <begin position="511"/>
        <end position="532"/>
    </location>
</feature>
<dbReference type="Proteomes" id="UP000239649">
    <property type="component" value="Unassembled WGS sequence"/>
</dbReference>
<sequence>MLASGAASAEGPTPLHLHCPFTSRLVCRCIYGTRTRLAANFEQASDGTGGAAAANGQRRDVPAAASDVMARARAAWRLLHHADASQDDPVVVMLPKLVRHGPPARVPGTAGAAARLEAAEAAALAAVRMAASMAAAAGLPYRPPDGVALDGLEGIVQADHSELERQVQAVHTAQETRQAAATRAAAAAAAAAGASLPEATPSVMPLSAFMAADAAEGAVSPGVRMRRSRSLEAAPPVEAGQLQHAHSLPSPSSASGASGGALARRRSGGKPPAKLSSGAGRAGPGKGGKGKQGAVAAARRAAADRPGAGAEPAPPPNLAPSGDGYQPHGPSTATPPMAWLLKAQDLSAALQGRLVQVPEGAACSGNGGSRKRGASAGDPPAANPAAAGGGGHAKRQRLDVGLYDGMLDLPSAAAAATEAPLLALPFGGGISDDLLLSPSAGFKEDGEMQEEQALGWRSQSGDELLLPEGPEALLAAHEGMPGGSESDAALLALAPPSSSLGGAFGSGSGSLRFASLHGSGSGSGNLVNTSGVANEQLQPAIHPPEQPVQAVLTAAVAAPPADEPADEPAGKPAAANKPAAAEEPS</sequence>
<evidence type="ECO:0000256" key="1">
    <source>
        <dbReference type="SAM" id="MobiDB-lite"/>
    </source>
</evidence>
<dbReference type="AlphaFoldDB" id="A0A2P6V065"/>
<proteinExistence type="predicted"/>
<protein>
    <submittedName>
        <fullName evidence="2">Uncharacterized protein</fullName>
    </submittedName>
</protein>
<feature type="compositionally biased region" description="Low complexity" evidence="1">
    <location>
        <begin position="292"/>
        <end position="311"/>
    </location>
</feature>
<organism evidence="2 3">
    <name type="scientific">Micractinium conductrix</name>
    <dbReference type="NCBI Taxonomy" id="554055"/>
    <lineage>
        <taxon>Eukaryota</taxon>
        <taxon>Viridiplantae</taxon>
        <taxon>Chlorophyta</taxon>
        <taxon>core chlorophytes</taxon>
        <taxon>Trebouxiophyceae</taxon>
        <taxon>Chlorellales</taxon>
        <taxon>Chlorellaceae</taxon>
        <taxon>Chlorella clade</taxon>
        <taxon>Micractinium</taxon>
    </lineage>
</organism>
<feature type="region of interest" description="Disordered" evidence="1">
    <location>
        <begin position="361"/>
        <end position="394"/>
    </location>
</feature>
<gene>
    <name evidence="2" type="ORF">C2E20_8855</name>
</gene>
<feature type="compositionally biased region" description="Gly residues" evidence="1">
    <location>
        <begin position="280"/>
        <end position="291"/>
    </location>
</feature>
<feature type="compositionally biased region" description="Low complexity" evidence="1">
    <location>
        <begin position="374"/>
        <end position="386"/>
    </location>
</feature>
<feature type="region of interest" description="Disordered" evidence="1">
    <location>
        <begin position="221"/>
        <end position="336"/>
    </location>
</feature>
<feature type="compositionally biased region" description="Low complexity" evidence="1">
    <location>
        <begin position="244"/>
        <end position="262"/>
    </location>
</feature>
<feature type="compositionally biased region" description="Low complexity" evidence="1">
    <location>
        <begin position="570"/>
        <end position="585"/>
    </location>
</feature>
<comment type="caution">
    <text evidence="2">The sequence shown here is derived from an EMBL/GenBank/DDBJ whole genome shotgun (WGS) entry which is preliminary data.</text>
</comment>
<feature type="region of interest" description="Disordered" evidence="1">
    <location>
        <begin position="511"/>
        <end position="585"/>
    </location>
</feature>
<dbReference type="EMBL" id="LHPF02000058">
    <property type="protein sequence ID" value="PSC67463.1"/>
    <property type="molecule type" value="Genomic_DNA"/>
</dbReference>
<accession>A0A2P6V065</accession>
<name>A0A2P6V065_9CHLO</name>
<evidence type="ECO:0000313" key="3">
    <source>
        <dbReference type="Proteomes" id="UP000239649"/>
    </source>
</evidence>
<reference evidence="2 3" key="1">
    <citation type="journal article" date="2018" name="Plant J.">
        <title>Genome sequences of Chlorella sorokiniana UTEX 1602 and Micractinium conductrix SAG 241.80: implications to maltose excretion by a green alga.</title>
        <authorList>
            <person name="Arriola M.B."/>
            <person name="Velmurugan N."/>
            <person name="Zhang Y."/>
            <person name="Plunkett M.H."/>
            <person name="Hondzo H."/>
            <person name="Barney B.M."/>
        </authorList>
    </citation>
    <scope>NUCLEOTIDE SEQUENCE [LARGE SCALE GENOMIC DNA]</scope>
    <source>
        <strain evidence="2 3">SAG 241.80</strain>
    </source>
</reference>